<keyword evidence="3" id="KW-1185">Reference proteome</keyword>
<protein>
    <submittedName>
        <fullName evidence="2">Uncharacterized protein</fullName>
    </submittedName>
</protein>
<feature type="transmembrane region" description="Helical" evidence="1">
    <location>
        <begin position="93"/>
        <end position="117"/>
    </location>
</feature>
<reference evidence="2" key="2">
    <citation type="journal article" date="2022" name="Sci. Rep.">
        <title>In silico prediction of the enzymes involved in the degradation of the herbicide molinate by Gulosibacter molinativorax ON4T.</title>
        <authorList>
            <person name="Lopes A.R."/>
            <person name="Bunin E."/>
            <person name="Viana A.T."/>
            <person name="Froufe H."/>
            <person name="Munoz-Merida A."/>
            <person name="Pinho D."/>
            <person name="Figueiredo J."/>
            <person name="Barroso C."/>
            <person name="Vaz-Moreira I."/>
            <person name="Bellanger X."/>
            <person name="Egas C."/>
            <person name="Nunes O.C."/>
        </authorList>
    </citation>
    <scope>NUCLEOTIDE SEQUENCE</scope>
    <source>
        <strain evidence="2">ON4</strain>
    </source>
</reference>
<proteinExistence type="predicted"/>
<dbReference type="EMBL" id="PXVD01000010">
    <property type="protein sequence ID" value="MDJ1371247.1"/>
    <property type="molecule type" value="Genomic_DNA"/>
</dbReference>
<gene>
    <name evidence="2" type="ORF">C7K25_07675</name>
</gene>
<dbReference type="Proteomes" id="UP001170379">
    <property type="component" value="Unassembled WGS sequence"/>
</dbReference>
<feature type="transmembrane region" description="Helical" evidence="1">
    <location>
        <begin position="47"/>
        <end position="73"/>
    </location>
</feature>
<sequence length="123" mass="13118">MGVTQATIALAGGEITPFVGLLTAAVALGIVVWLWRNYRRLTQVRYGVAVAHAIAFVTVTTSFNAHAVLRTLILGSGPEGFETVSRDLLTTPWFGATLIMTAAWGLGLLIHLLGTVLGRGWED</sequence>
<keyword evidence="1" id="KW-0472">Membrane</keyword>
<reference evidence="2" key="1">
    <citation type="submission" date="2018-03" db="EMBL/GenBank/DDBJ databases">
        <authorList>
            <person name="Nunes O.C."/>
            <person name="Lopes A.R."/>
            <person name="Froufe H."/>
            <person name="Munoz-Merida A."/>
            <person name="Barroso C."/>
            <person name="Egas C."/>
        </authorList>
    </citation>
    <scope>NUCLEOTIDE SEQUENCE</scope>
    <source>
        <strain evidence="2">ON4</strain>
    </source>
</reference>
<keyword evidence="1" id="KW-1133">Transmembrane helix</keyword>
<accession>A0ABT7C937</accession>
<evidence type="ECO:0000256" key="1">
    <source>
        <dbReference type="SAM" id="Phobius"/>
    </source>
</evidence>
<comment type="caution">
    <text evidence="2">The sequence shown here is derived from an EMBL/GenBank/DDBJ whole genome shotgun (WGS) entry which is preliminary data.</text>
</comment>
<evidence type="ECO:0000313" key="3">
    <source>
        <dbReference type="Proteomes" id="UP001170379"/>
    </source>
</evidence>
<evidence type="ECO:0000313" key="2">
    <source>
        <dbReference type="EMBL" id="MDJ1371247.1"/>
    </source>
</evidence>
<keyword evidence="1" id="KW-0812">Transmembrane</keyword>
<name>A0ABT7C937_9MICO</name>
<feature type="transmembrane region" description="Helical" evidence="1">
    <location>
        <begin position="15"/>
        <end position="35"/>
    </location>
</feature>
<organism evidence="2 3">
    <name type="scientific">Gulosibacter molinativorax</name>
    <dbReference type="NCBI Taxonomy" id="256821"/>
    <lineage>
        <taxon>Bacteria</taxon>
        <taxon>Bacillati</taxon>
        <taxon>Actinomycetota</taxon>
        <taxon>Actinomycetes</taxon>
        <taxon>Micrococcales</taxon>
        <taxon>Microbacteriaceae</taxon>
        <taxon>Gulosibacter</taxon>
    </lineage>
</organism>
<dbReference type="RefSeq" id="WP_026936874.1">
    <property type="nucleotide sequence ID" value="NZ_CP028426.1"/>
</dbReference>